<dbReference type="PIRSF" id="PIRSF010256">
    <property type="entry name" value="CoxE_vWa"/>
    <property type="match status" value="1"/>
</dbReference>
<dbReference type="CDD" id="cd00198">
    <property type="entry name" value="vWFA"/>
    <property type="match status" value="1"/>
</dbReference>
<dbReference type="AlphaFoldDB" id="A0A2U2DIU8"/>
<dbReference type="InterPro" id="IPR002035">
    <property type="entry name" value="VWF_A"/>
</dbReference>
<dbReference type="SMART" id="SM00327">
    <property type="entry name" value="VWA"/>
    <property type="match status" value="1"/>
</dbReference>
<dbReference type="SUPFAM" id="SSF53300">
    <property type="entry name" value="vWA-like"/>
    <property type="match status" value="1"/>
</dbReference>
<dbReference type="InterPro" id="IPR011195">
    <property type="entry name" value="UCP010256"/>
</dbReference>
<dbReference type="PANTHER" id="PTHR39338:SF6">
    <property type="entry name" value="BLL5662 PROTEIN"/>
    <property type="match status" value="1"/>
</dbReference>
<dbReference type="EMBL" id="QFBC01000017">
    <property type="protein sequence ID" value="PWE53222.1"/>
    <property type="molecule type" value="Genomic_DNA"/>
</dbReference>
<protein>
    <recommendedName>
        <fullName evidence="2">VWFA domain-containing protein</fullName>
    </recommendedName>
</protein>
<proteinExistence type="predicted"/>
<feature type="domain" description="VWFA" evidence="2">
    <location>
        <begin position="195"/>
        <end position="360"/>
    </location>
</feature>
<evidence type="ECO:0000313" key="3">
    <source>
        <dbReference type="EMBL" id="PWE53222.1"/>
    </source>
</evidence>
<feature type="compositionally biased region" description="Acidic residues" evidence="1">
    <location>
        <begin position="100"/>
        <end position="117"/>
    </location>
</feature>
<dbReference type="PANTHER" id="PTHR39338">
    <property type="entry name" value="BLL5662 PROTEIN-RELATED"/>
    <property type="match status" value="1"/>
</dbReference>
<keyword evidence="4" id="KW-1185">Reference proteome</keyword>
<evidence type="ECO:0000313" key="4">
    <source>
        <dbReference type="Proteomes" id="UP000245252"/>
    </source>
</evidence>
<dbReference type="Proteomes" id="UP000245252">
    <property type="component" value="Unassembled WGS sequence"/>
</dbReference>
<dbReference type="RefSeq" id="WP_109461264.1">
    <property type="nucleotide sequence ID" value="NZ_QFBC01000017.1"/>
</dbReference>
<comment type="caution">
    <text evidence="3">The sequence shown here is derived from an EMBL/GenBank/DDBJ whole genome shotgun (WGS) entry which is preliminary data.</text>
</comment>
<dbReference type="OrthoDB" id="9790469at2"/>
<dbReference type="Gene3D" id="3.40.50.410">
    <property type="entry name" value="von Willebrand factor, type A domain"/>
    <property type="match status" value="1"/>
</dbReference>
<sequence>MTSAEELPRAVWPFVEFSTLLRSNGFFVSPEQTQTFIQAVGLLGPKTVGDIHKAGLATLAPPPERREEFDALFRLLFLGQSIAAGTSDDEEEELRAYDERDGEMDPPEADEINESGDEATGAEALSLRQFVEMDESEILRRFRRQAPSRLPRRQTYRRTAAKAGDRWNMRKLLRDAVKRDGEVMRLPKMARKTRQRRILLLIDVSGSMKQHTDTYMRFAHTLAAVSDHFEVFTLGTRLTRVTRALKLRNRDQALAIAATLVADWDGGTRLGDALAAFLSVPRFAGFARGALTVVLSDGLERGDHTAMTEAVERLSRRAWRIVWLTPLAGDADYVPQTQALSSILPHIDRLGNGASTERLCGELLDIARFAA</sequence>
<dbReference type="Pfam" id="PF05762">
    <property type="entry name" value="VWA_CoxE"/>
    <property type="match status" value="1"/>
</dbReference>
<evidence type="ECO:0000256" key="1">
    <source>
        <dbReference type="SAM" id="MobiDB-lite"/>
    </source>
</evidence>
<name>A0A2U2DIU8_9HYPH</name>
<organism evidence="3 4">
    <name type="scientific">Metarhizobium album</name>
    <dbReference type="NCBI Taxonomy" id="2182425"/>
    <lineage>
        <taxon>Bacteria</taxon>
        <taxon>Pseudomonadati</taxon>
        <taxon>Pseudomonadota</taxon>
        <taxon>Alphaproteobacteria</taxon>
        <taxon>Hyphomicrobiales</taxon>
        <taxon>Rhizobiaceae</taxon>
        <taxon>Metarhizobium</taxon>
    </lineage>
</organism>
<evidence type="ECO:0000259" key="2">
    <source>
        <dbReference type="SMART" id="SM00327"/>
    </source>
</evidence>
<gene>
    <name evidence="3" type="ORF">DEM27_26515</name>
</gene>
<reference evidence="3 4" key="1">
    <citation type="submission" date="2018-05" db="EMBL/GenBank/DDBJ databases">
        <title>The draft genome of strain NS-104.</title>
        <authorList>
            <person name="Hang P."/>
            <person name="Jiang J."/>
        </authorList>
    </citation>
    <scope>NUCLEOTIDE SEQUENCE [LARGE SCALE GENOMIC DNA]</scope>
    <source>
        <strain evidence="3 4">NS-104</strain>
    </source>
</reference>
<accession>A0A2U2DIU8</accession>
<feature type="region of interest" description="Disordered" evidence="1">
    <location>
        <begin position="86"/>
        <end position="119"/>
    </location>
</feature>
<dbReference type="InterPro" id="IPR008912">
    <property type="entry name" value="Uncharacterised_CoxE"/>
</dbReference>
<dbReference type="InterPro" id="IPR036465">
    <property type="entry name" value="vWFA_dom_sf"/>
</dbReference>